<dbReference type="EMBL" id="UYJE01001792">
    <property type="protein sequence ID" value="VDI05284.1"/>
    <property type="molecule type" value="Genomic_DNA"/>
</dbReference>
<reference evidence="3" key="1">
    <citation type="submission" date="2018-11" db="EMBL/GenBank/DDBJ databases">
        <authorList>
            <person name="Alioto T."/>
            <person name="Alioto T."/>
        </authorList>
    </citation>
    <scope>NUCLEOTIDE SEQUENCE</scope>
</reference>
<dbReference type="OrthoDB" id="5351233at2759"/>
<proteinExistence type="predicted"/>
<dbReference type="CDD" id="cd19756">
    <property type="entry name" value="Bbox2"/>
    <property type="match status" value="1"/>
</dbReference>
<evidence type="ECO:0000313" key="4">
    <source>
        <dbReference type="Proteomes" id="UP000596742"/>
    </source>
</evidence>
<dbReference type="Proteomes" id="UP000596742">
    <property type="component" value="Unassembled WGS sequence"/>
</dbReference>
<keyword evidence="1" id="KW-0863">Zinc-finger</keyword>
<evidence type="ECO:0000256" key="1">
    <source>
        <dbReference type="PROSITE-ProRule" id="PRU00024"/>
    </source>
</evidence>
<dbReference type="SMART" id="SM00336">
    <property type="entry name" value="BBOX"/>
    <property type="match status" value="2"/>
</dbReference>
<dbReference type="SUPFAM" id="SSF57845">
    <property type="entry name" value="B-box zinc-binding domain"/>
    <property type="match status" value="1"/>
</dbReference>
<keyword evidence="1" id="KW-0862">Zinc</keyword>
<dbReference type="PROSITE" id="PS50119">
    <property type="entry name" value="ZF_BBOX"/>
    <property type="match status" value="2"/>
</dbReference>
<evidence type="ECO:0000313" key="3">
    <source>
        <dbReference type="EMBL" id="VDI05284.1"/>
    </source>
</evidence>
<feature type="non-terminal residue" evidence="3">
    <location>
        <position position="271"/>
    </location>
</feature>
<dbReference type="GO" id="GO:0008270">
    <property type="term" value="F:zinc ion binding"/>
    <property type="evidence" value="ECO:0007669"/>
    <property type="project" value="UniProtKB-KW"/>
</dbReference>
<dbReference type="InterPro" id="IPR000315">
    <property type="entry name" value="Znf_B-box"/>
</dbReference>
<evidence type="ECO:0000259" key="2">
    <source>
        <dbReference type="PROSITE" id="PS50119"/>
    </source>
</evidence>
<dbReference type="AlphaFoldDB" id="A0A8B6CIZ6"/>
<feature type="domain" description="B box-type" evidence="2">
    <location>
        <begin position="56"/>
        <end position="96"/>
    </location>
</feature>
<keyword evidence="1" id="KW-0479">Metal-binding</keyword>
<accession>A0A8B6CIZ6</accession>
<comment type="caution">
    <text evidence="3">The sequence shown here is derived from an EMBL/GenBank/DDBJ whole genome shotgun (WGS) entry which is preliminary data.</text>
</comment>
<dbReference type="PANTHER" id="PTHR25462">
    <property type="entry name" value="BONUS, ISOFORM C-RELATED"/>
    <property type="match status" value="1"/>
</dbReference>
<feature type="domain" description="B box-type" evidence="2">
    <location>
        <begin position="4"/>
        <end position="50"/>
    </location>
</feature>
<dbReference type="Pfam" id="PF00643">
    <property type="entry name" value="zf-B_box"/>
    <property type="match status" value="1"/>
</dbReference>
<dbReference type="InterPro" id="IPR047153">
    <property type="entry name" value="TRIM45/56/19-like"/>
</dbReference>
<name>A0A8B6CIZ6_MYTGA</name>
<gene>
    <name evidence="3" type="ORF">MGAL_10B082224</name>
</gene>
<dbReference type="Gene3D" id="3.30.160.60">
    <property type="entry name" value="Classic Zinc Finger"/>
    <property type="match status" value="1"/>
</dbReference>
<protein>
    <recommendedName>
        <fullName evidence="2">B box-type domain-containing protein</fullName>
    </recommendedName>
</protein>
<dbReference type="CDD" id="cd19757">
    <property type="entry name" value="Bbox1"/>
    <property type="match status" value="1"/>
</dbReference>
<sequence length="271" mass="31096">MAQAASKTCEICVSSPGHNYCEQCNQLFCDGCKISHLRTKISKDHTFLSGPNINPEVKQYCKEHDETFIYYCMECNSPICKICVIKKHKSHDFTEIKETIDGIKAEVKKGMDMKMEHLESKIADIDQGSNQYQADVNGVVNAIREEGRHLKELIDKKVESLVKSVKEKESKNLQTLQSIKNEIKTTLDKAKEQQKFYQDSQEITDTTKLIPKLKQIKLQIDQIQEMQVPIMPSVKYAKKTVTESQIEKLFGELTFGETFKREQNPKPQKDA</sequence>
<organism evidence="3 4">
    <name type="scientific">Mytilus galloprovincialis</name>
    <name type="common">Mediterranean mussel</name>
    <dbReference type="NCBI Taxonomy" id="29158"/>
    <lineage>
        <taxon>Eukaryota</taxon>
        <taxon>Metazoa</taxon>
        <taxon>Spiralia</taxon>
        <taxon>Lophotrochozoa</taxon>
        <taxon>Mollusca</taxon>
        <taxon>Bivalvia</taxon>
        <taxon>Autobranchia</taxon>
        <taxon>Pteriomorphia</taxon>
        <taxon>Mytilida</taxon>
        <taxon>Mytiloidea</taxon>
        <taxon>Mytilidae</taxon>
        <taxon>Mytilinae</taxon>
        <taxon>Mytilus</taxon>
    </lineage>
</organism>
<dbReference type="PANTHER" id="PTHR25462:SF296">
    <property type="entry name" value="MEIOTIC P26, ISOFORM F"/>
    <property type="match status" value="1"/>
</dbReference>
<keyword evidence="4" id="KW-1185">Reference proteome</keyword>